<reference evidence="2 3" key="1">
    <citation type="journal article" date="2018" name="Mol. Biol. Evol.">
        <title>Analysis of the draft genome of the red seaweed Gracilariopsis chorda provides insights into genome size evolution in Rhodophyta.</title>
        <authorList>
            <person name="Lee J."/>
            <person name="Yang E.C."/>
            <person name="Graf L."/>
            <person name="Yang J.H."/>
            <person name="Qiu H."/>
            <person name="Zel Zion U."/>
            <person name="Chan C.X."/>
            <person name="Stephens T.G."/>
            <person name="Weber A.P.M."/>
            <person name="Boo G.H."/>
            <person name="Boo S.M."/>
            <person name="Kim K.M."/>
            <person name="Shin Y."/>
            <person name="Jung M."/>
            <person name="Lee S.J."/>
            <person name="Yim H.S."/>
            <person name="Lee J.H."/>
            <person name="Bhattacharya D."/>
            <person name="Yoon H.S."/>
        </authorList>
    </citation>
    <scope>NUCLEOTIDE SEQUENCE [LARGE SCALE GENOMIC DNA]</scope>
    <source>
        <strain evidence="2 3">SKKU-2015</strain>
        <tissue evidence="2">Whole body</tissue>
    </source>
</reference>
<dbReference type="OrthoDB" id="4194at2759"/>
<protein>
    <recommendedName>
        <fullName evidence="4">Beta-1,3-glucanase N-terminal domain-containing protein</fullName>
    </recommendedName>
</protein>
<comment type="caution">
    <text evidence="2">The sequence shown here is derived from an EMBL/GenBank/DDBJ whole genome shotgun (WGS) entry which is preliminary data.</text>
</comment>
<evidence type="ECO:0008006" key="4">
    <source>
        <dbReference type="Google" id="ProtNLM"/>
    </source>
</evidence>
<evidence type="ECO:0000313" key="3">
    <source>
        <dbReference type="Proteomes" id="UP000247409"/>
    </source>
</evidence>
<evidence type="ECO:0000256" key="1">
    <source>
        <dbReference type="SAM" id="SignalP"/>
    </source>
</evidence>
<proteinExistence type="predicted"/>
<keyword evidence="1" id="KW-0732">Signal</keyword>
<dbReference type="EMBL" id="NBIV01000047">
    <property type="protein sequence ID" value="PXF46001.1"/>
    <property type="molecule type" value="Genomic_DNA"/>
</dbReference>
<organism evidence="2 3">
    <name type="scientific">Gracilariopsis chorda</name>
    <dbReference type="NCBI Taxonomy" id="448386"/>
    <lineage>
        <taxon>Eukaryota</taxon>
        <taxon>Rhodophyta</taxon>
        <taxon>Florideophyceae</taxon>
        <taxon>Rhodymeniophycidae</taxon>
        <taxon>Gracilariales</taxon>
        <taxon>Gracilariaceae</taxon>
        <taxon>Gracilariopsis</taxon>
    </lineage>
</organism>
<feature type="chain" id="PRO_5016129157" description="Beta-1,3-glucanase N-terminal domain-containing protein" evidence="1">
    <location>
        <begin position="22"/>
        <end position="400"/>
    </location>
</feature>
<sequence length="400" mass="42974">MAFHGKSFLFVVLILIIDVWAIDDELVPAPPSIGADVPLALFGPAPSQVDPRLLGPVQLLKSGDIDFDAGTMTLPLYRGTYSDDTTHWYVLTDSTDESNANALGLNFASKLEFVTPDSSSQAILSANGLITKRSGKVDFSPRAKLVPGRSIPYPPSRAAPPQVGDDQYSPYVRLSNAGNRLYNAPIIAGSVSESRLERYCDGVPGDDRSAKRILHSKVRAICPSKGTVTLTLASGFSFAKPVFYLTLDASAAIPAALEDATLAPRISSLRLGADDSAFSPAERLYVVINGYTNSDLPPGAPSGQRVHPSRQGINSFLAGEGSPFHVLSGIPTVALDYSPAWDWDVGEWTRYSVRAGIRERLLDEFQTLGFVQRGYFTGPNGKAFGSSGFVVNGPIVYRFL</sequence>
<evidence type="ECO:0000313" key="2">
    <source>
        <dbReference type="EMBL" id="PXF46001.1"/>
    </source>
</evidence>
<keyword evidence="3" id="KW-1185">Reference proteome</keyword>
<name>A0A2V3IV54_9FLOR</name>
<dbReference type="AlphaFoldDB" id="A0A2V3IV54"/>
<accession>A0A2V3IV54</accession>
<gene>
    <name evidence="2" type="ORF">BWQ96_04257</name>
</gene>
<feature type="signal peptide" evidence="1">
    <location>
        <begin position="1"/>
        <end position="21"/>
    </location>
</feature>
<dbReference type="Proteomes" id="UP000247409">
    <property type="component" value="Unassembled WGS sequence"/>
</dbReference>